<accession>A0ABP0CXQ8</accession>
<evidence type="ECO:0000313" key="2">
    <source>
        <dbReference type="Proteomes" id="UP001642405"/>
    </source>
</evidence>
<gene>
    <name evidence="1" type="ORF">SCUCBS95973_009776</name>
</gene>
<keyword evidence="2" id="KW-1185">Reference proteome</keyword>
<dbReference type="Proteomes" id="UP001642405">
    <property type="component" value="Unassembled WGS sequence"/>
</dbReference>
<name>A0ABP0CXQ8_9PEZI</name>
<organism evidence="1 2">
    <name type="scientific">Sporothrix curviconia</name>
    <dbReference type="NCBI Taxonomy" id="1260050"/>
    <lineage>
        <taxon>Eukaryota</taxon>
        <taxon>Fungi</taxon>
        <taxon>Dikarya</taxon>
        <taxon>Ascomycota</taxon>
        <taxon>Pezizomycotina</taxon>
        <taxon>Sordariomycetes</taxon>
        <taxon>Sordariomycetidae</taxon>
        <taxon>Ophiostomatales</taxon>
        <taxon>Ophiostomataceae</taxon>
        <taxon>Sporothrix</taxon>
    </lineage>
</organism>
<dbReference type="EMBL" id="CAWUHB010000128">
    <property type="protein sequence ID" value="CAK7236932.1"/>
    <property type="molecule type" value="Genomic_DNA"/>
</dbReference>
<evidence type="ECO:0000313" key="1">
    <source>
        <dbReference type="EMBL" id="CAK7236932.1"/>
    </source>
</evidence>
<reference evidence="1 2" key="1">
    <citation type="submission" date="2024-01" db="EMBL/GenBank/DDBJ databases">
        <authorList>
            <person name="Allen C."/>
            <person name="Tagirdzhanova G."/>
        </authorList>
    </citation>
    <scope>NUCLEOTIDE SEQUENCE [LARGE SCALE GENOMIC DNA]</scope>
</reference>
<sequence length="87" mass="9947">MPTNVPLPISLPYFCNPTELPDTQPSVDEIERATVFLPTIRDARRDRIVLVRDCFVVKYGRGVTENEGQALLFLAHHSFIHAPRLFQ</sequence>
<protein>
    <submittedName>
        <fullName evidence="1">Uncharacterized protein</fullName>
    </submittedName>
</protein>
<comment type="caution">
    <text evidence="1">The sequence shown here is derived from an EMBL/GenBank/DDBJ whole genome shotgun (WGS) entry which is preliminary data.</text>
</comment>
<proteinExistence type="predicted"/>